<reference evidence="1 2" key="1">
    <citation type="submission" date="2016-10" db="EMBL/GenBank/DDBJ databases">
        <title>Lutibacter sp. LPB0138, isolated from marine gastropod.</title>
        <authorList>
            <person name="Kim E."/>
            <person name="Yi H."/>
        </authorList>
    </citation>
    <scope>NUCLEOTIDE SEQUENCE [LARGE SCALE GENOMIC DNA]</scope>
    <source>
        <strain evidence="1 2">LPB0138</strain>
    </source>
</reference>
<dbReference type="Proteomes" id="UP000176050">
    <property type="component" value="Chromosome"/>
</dbReference>
<gene>
    <name evidence="1" type="ORF">LPB138_01155</name>
</gene>
<evidence type="ECO:0000313" key="1">
    <source>
        <dbReference type="EMBL" id="AOW19374.1"/>
    </source>
</evidence>
<name>A0A1D8P460_9FLAO</name>
<protein>
    <submittedName>
        <fullName evidence="1">Uncharacterized protein</fullName>
    </submittedName>
</protein>
<dbReference type="STRING" id="1850246.LPB138_01155"/>
<organism evidence="1 2">
    <name type="scientific">Urechidicola croceus</name>
    <dbReference type="NCBI Taxonomy" id="1850246"/>
    <lineage>
        <taxon>Bacteria</taxon>
        <taxon>Pseudomonadati</taxon>
        <taxon>Bacteroidota</taxon>
        <taxon>Flavobacteriia</taxon>
        <taxon>Flavobacteriales</taxon>
        <taxon>Flavobacteriaceae</taxon>
        <taxon>Urechidicola</taxon>
    </lineage>
</organism>
<dbReference type="EMBL" id="CP017478">
    <property type="protein sequence ID" value="AOW19374.1"/>
    <property type="molecule type" value="Genomic_DNA"/>
</dbReference>
<proteinExistence type="predicted"/>
<sequence length="65" mass="7867">MYEQNIYSNKTTYNTVYNQCLRFGQVEKFSHFYTTDFPSGKSAAYFNALNHTQTRWQTFEKYELN</sequence>
<dbReference type="AlphaFoldDB" id="A0A1D8P460"/>
<accession>A0A1D8P460</accession>
<dbReference type="KEGG" id="lul:LPB138_01155"/>
<evidence type="ECO:0000313" key="2">
    <source>
        <dbReference type="Proteomes" id="UP000176050"/>
    </source>
</evidence>
<keyword evidence="2" id="KW-1185">Reference proteome</keyword>